<protein>
    <recommendedName>
        <fullName evidence="2 4">Acylphosphatase</fullName>
        <ecNumber evidence="2 4">3.6.1.7</ecNumber>
    </recommendedName>
</protein>
<comment type="caution">
    <text evidence="8">The sequence shown here is derived from an EMBL/GenBank/DDBJ whole genome shotgun (WGS) entry which is preliminary data.</text>
</comment>
<evidence type="ECO:0000259" key="7">
    <source>
        <dbReference type="PROSITE" id="PS51160"/>
    </source>
</evidence>
<dbReference type="EC" id="3.6.1.7" evidence="2 4"/>
<evidence type="ECO:0000256" key="3">
    <source>
        <dbReference type="ARBA" id="ARBA00047645"/>
    </source>
</evidence>
<dbReference type="InterPro" id="IPR020456">
    <property type="entry name" value="Acylphosphatase"/>
</dbReference>
<dbReference type="Gene3D" id="3.30.70.100">
    <property type="match status" value="1"/>
</dbReference>
<dbReference type="Pfam" id="PF00708">
    <property type="entry name" value="Acylphosphatase"/>
    <property type="match status" value="1"/>
</dbReference>
<evidence type="ECO:0000256" key="5">
    <source>
        <dbReference type="RuleBase" id="RU000553"/>
    </source>
</evidence>
<dbReference type="SUPFAM" id="SSF54975">
    <property type="entry name" value="Acylphosphatase/BLUF domain-like"/>
    <property type="match status" value="1"/>
</dbReference>
<dbReference type="InterPro" id="IPR036046">
    <property type="entry name" value="Acylphosphatase-like_dom_sf"/>
</dbReference>
<feature type="domain" description="Acylphosphatase-like" evidence="7">
    <location>
        <begin position="8"/>
        <end position="95"/>
    </location>
</feature>
<comment type="similarity">
    <text evidence="1 6">Belongs to the acylphosphatase family.</text>
</comment>
<dbReference type="OrthoDB" id="5295388at2"/>
<keyword evidence="9" id="KW-1185">Reference proteome</keyword>
<organism evidence="8 9">
    <name type="scientific">Solidesulfovibrio aerotolerans</name>
    <dbReference type="NCBI Taxonomy" id="295255"/>
    <lineage>
        <taxon>Bacteria</taxon>
        <taxon>Pseudomonadati</taxon>
        <taxon>Thermodesulfobacteriota</taxon>
        <taxon>Desulfovibrionia</taxon>
        <taxon>Desulfovibrionales</taxon>
        <taxon>Desulfovibrionaceae</taxon>
        <taxon>Solidesulfovibrio</taxon>
    </lineage>
</organism>
<comment type="catalytic activity">
    <reaction evidence="3 4 5">
        <text>an acyl phosphate + H2O = a carboxylate + phosphate + H(+)</text>
        <dbReference type="Rhea" id="RHEA:14965"/>
        <dbReference type="ChEBI" id="CHEBI:15377"/>
        <dbReference type="ChEBI" id="CHEBI:15378"/>
        <dbReference type="ChEBI" id="CHEBI:29067"/>
        <dbReference type="ChEBI" id="CHEBI:43474"/>
        <dbReference type="ChEBI" id="CHEBI:59918"/>
        <dbReference type="EC" id="3.6.1.7"/>
    </reaction>
</comment>
<evidence type="ECO:0000313" key="8">
    <source>
        <dbReference type="EMBL" id="MYL83251.1"/>
    </source>
</evidence>
<evidence type="ECO:0000256" key="4">
    <source>
        <dbReference type="PROSITE-ProRule" id="PRU00520"/>
    </source>
</evidence>
<dbReference type="PROSITE" id="PS00151">
    <property type="entry name" value="ACYLPHOSPHATASE_2"/>
    <property type="match status" value="1"/>
</dbReference>
<dbReference type="InterPro" id="IPR001792">
    <property type="entry name" value="Acylphosphatase-like_dom"/>
</dbReference>
<sequence>MTDHLTPSLHATISGKVQGVYFRAWVYDQAASLGLVGWVRNLADGKVEVLAQGTPEALAAFKERLPQGSPLSRVDTVAAAMIEYDNAYTAFAIRS</sequence>
<name>A0A7C9N1Q1_9BACT</name>
<dbReference type="AlphaFoldDB" id="A0A7C9N1Q1"/>
<feature type="active site" evidence="4">
    <location>
        <position position="41"/>
    </location>
</feature>
<dbReference type="InterPro" id="IPR017968">
    <property type="entry name" value="Acylphosphatase_CS"/>
</dbReference>
<evidence type="ECO:0000256" key="1">
    <source>
        <dbReference type="ARBA" id="ARBA00005614"/>
    </source>
</evidence>
<keyword evidence="4 5" id="KW-0378">Hydrolase</keyword>
<evidence type="ECO:0000256" key="6">
    <source>
        <dbReference type="RuleBase" id="RU004168"/>
    </source>
</evidence>
<dbReference type="PANTHER" id="PTHR47268:SF4">
    <property type="entry name" value="ACYLPHOSPHATASE"/>
    <property type="match status" value="1"/>
</dbReference>
<gene>
    <name evidence="8" type="ORF">GTA51_08915</name>
</gene>
<dbReference type="PANTHER" id="PTHR47268">
    <property type="entry name" value="ACYLPHOSPHATASE"/>
    <property type="match status" value="1"/>
</dbReference>
<evidence type="ECO:0000313" key="9">
    <source>
        <dbReference type="Proteomes" id="UP000482487"/>
    </source>
</evidence>
<dbReference type="PROSITE" id="PS51160">
    <property type="entry name" value="ACYLPHOSPHATASE_3"/>
    <property type="match status" value="1"/>
</dbReference>
<dbReference type="Proteomes" id="UP000482487">
    <property type="component" value="Unassembled WGS sequence"/>
</dbReference>
<feature type="active site" evidence="4">
    <location>
        <position position="23"/>
    </location>
</feature>
<proteinExistence type="inferred from homology"/>
<evidence type="ECO:0000256" key="2">
    <source>
        <dbReference type="ARBA" id="ARBA00012150"/>
    </source>
</evidence>
<reference evidence="8 9" key="1">
    <citation type="submission" date="2020-01" db="EMBL/GenBank/DDBJ databases">
        <title>Genome sequence of Desulfovibrio aerotolerans DSM 16695(T).</title>
        <authorList>
            <person name="Karnachuk O."/>
            <person name="Avakyan M."/>
            <person name="Mardanov A."/>
            <person name="Kadnikov V."/>
            <person name="Ravin N."/>
        </authorList>
    </citation>
    <scope>NUCLEOTIDE SEQUENCE [LARGE SCALE GENOMIC DNA]</scope>
    <source>
        <strain evidence="8 9">DSM 16695</strain>
    </source>
</reference>
<dbReference type="RefSeq" id="WP_160960394.1">
    <property type="nucleotide sequence ID" value="NZ_WVUD01000012.1"/>
</dbReference>
<dbReference type="GO" id="GO:0003998">
    <property type="term" value="F:acylphosphatase activity"/>
    <property type="evidence" value="ECO:0007669"/>
    <property type="project" value="UniProtKB-EC"/>
</dbReference>
<accession>A0A7C9N1Q1</accession>
<dbReference type="PROSITE" id="PS00150">
    <property type="entry name" value="ACYLPHOSPHATASE_1"/>
    <property type="match status" value="1"/>
</dbReference>
<dbReference type="PRINTS" id="PR00112">
    <property type="entry name" value="ACYLPHPHTASE"/>
</dbReference>
<dbReference type="EMBL" id="WVUD01000012">
    <property type="protein sequence ID" value="MYL83251.1"/>
    <property type="molecule type" value="Genomic_DNA"/>
</dbReference>